<dbReference type="InterPro" id="IPR017853">
    <property type="entry name" value="GH"/>
</dbReference>
<dbReference type="GO" id="GO:0071970">
    <property type="term" value="P:fungal-type cell wall (1-&gt;3)-beta-D-glucan biosynthetic process"/>
    <property type="evidence" value="ECO:0007669"/>
    <property type="project" value="TreeGrafter"/>
</dbReference>
<keyword evidence="14" id="KW-1185">Reference proteome</keyword>
<keyword evidence="8" id="KW-0325">Glycoprotein</keyword>
<reference evidence="13 14" key="1">
    <citation type="journal article" date="2019" name="Nat. Ecol. Evol.">
        <title>Megaphylogeny resolves global patterns of mushroom evolution.</title>
        <authorList>
            <person name="Varga T."/>
            <person name="Krizsan K."/>
            <person name="Foldi C."/>
            <person name="Dima B."/>
            <person name="Sanchez-Garcia M."/>
            <person name="Sanchez-Ramirez S."/>
            <person name="Szollosi G.J."/>
            <person name="Szarkandi J.G."/>
            <person name="Papp V."/>
            <person name="Albert L."/>
            <person name="Andreopoulos W."/>
            <person name="Angelini C."/>
            <person name="Antonin V."/>
            <person name="Barry K.W."/>
            <person name="Bougher N.L."/>
            <person name="Buchanan P."/>
            <person name="Buyck B."/>
            <person name="Bense V."/>
            <person name="Catcheside P."/>
            <person name="Chovatia M."/>
            <person name="Cooper J."/>
            <person name="Damon W."/>
            <person name="Desjardin D."/>
            <person name="Finy P."/>
            <person name="Geml J."/>
            <person name="Haridas S."/>
            <person name="Hughes K."/>
            <person name="Justo A."/>
            <person name="Karasinski D."/>
            <person name="Kautmanova I."/>
            <person name="Kiss B."/>
            <person name="Kocsube S."/>
            <person name="Kotiranta H."/>
            <person name="LaButti K.M."/>
            <person name="Lechner B.E."/>
            <person name="Liimatainen K."/>
            <person name="Lipzen A."/>
            <person name="Lukacs Z."/>
            <person name="Mihaltcheva S."/>
            <person name="Morgado L.N."/>
            <person name="Niskanen T."/>
            <person name="Noordeloos M.E."/>
            <person name="Ohm R.A."/>
            <person name="Ortiz-Santana B."/>
            <person name="Ovrebo C."/>
            <person name="Racz N."/>
            <person name="Riley R."/>
            <person name="Savchenko A."/>
            <person name="Shiryaev A."/>
            <person name="Soop K."/>
            <person name="Spirin V."/>
            <person name="Szebenyi C."/>
            <person name="Tomsovsky M."/>
            <person name="Tulloss R.E."/>
            <person name="Uehling J."/>
            <person name="Grigoriev I.V."/>
            <person name="Vagvolgyi C."/>
            <person name="Papp T."/>
            <person name="Martin F.M."/>
            <person name="Miettinen O."/>
            <person name="Hibbett D.S."/>
            <person name="Nagy L.G."/>
        </authorList>
    </citation>
    <scope>NUCLEOTIDE SEQUENCE [LARGE SCALE GENOMIC DNA]</scope>
    <source>
        <strain evidence="13 14">CBS 121175</strain>
    </source>
</reference>
<dbReference type="Proteomes" id="UP000307440">
    <property type="component" value="Unassembled WGS sequence"/>
</dbReference>
<dbReference type="Gene3D" id="3.20.20.80">
    <property type="entry name" value="Glycosidases"/>
    <property type="match status" value="1"/>
</dbReference>
<keyword evidence="10 13" id="KW-0808">Transferase</keyword>
<feature type="region of interest" description="Disordered" evidence="11">
    <location>
        <begin position="501"/>
        <end position="535"/>
    </location>
</feature>
<dbReference type="STRING" id="230819.A0A5C3KLJ5"/>
<protein>
    <recommendedName>
        <fullName evidence="10">1,3-beta-glucanosyltransferase</fullName>
        <ecNumber evidence="10">2.4.1.-</ecNumber>
    </recommendedName>
</protein>
<dbReference type="OrthoDB" id="421038at2759"/>
<accession>A0A5C3KLJ5</accession>
<evidence type="ECO:0000256" key="6">
    <source>
        <dbReference type="ARBA" id="ARBA00023136"/>
    </source>
</evidence>
<evidence type="ECO:0000313" key="13">
    <source>
        <dbReference type="EMBL" id="TFK21136.1"/>
    </source>
</evidence>
<dbReference type="EMBL" id="ML210277">
    <property type="protein sequence ID" value="TFK21136.1"/>
    <property type="molecule type" value="Genomic_DNA"/>
</dbReference>
<dbReference type="PANTHER" id="PTHR31468:SF2">
    <property type="entry name" value="1,3-BETA-GLUCANOSYLTRANSFERASE GAS1"/>
    <property type="match status" value="1"/>
</dbReference>
<dbReference type="GO" id="GO:0031505">
    <property type="term" value="P:fungal-type cell wall organization"/>
    <property type="evidence" value="ECO:0007669"/>
    <property type="project" value="TreeGrafter"/>
</dbReference>
<dbReference type="GO" id="GO:0005886">
    <property type="term" value="C:plasma membrane"/>
    <property type="evidence" value="ECO:0007669"/>
    <property type="project" value="UniProtKB-SubCell"/>
</dbReference>
<dbReference type="EC" id="2.4.1.-" evidence="10"/>
<evidence type="ECO:0000256" key="1">
    <source>
        <dbReference type="ARBA" id="ARBA00004196"/>
    </source>
</evidence>
<feature type="signal peptide" evidence="10">
    <location>
        <begin position="1"/>
        <end position="20"/>
    </location>
</feature>
<evidence type="ECO:0000256" key="5">
    <source>
        <dbReference type="ARBA" id="ARBA00022729"/>
    </source>
</evidence>
<evidence type="ECO:0000313" key="14">
    <source>
        <dbReference type="Proteomes" id="UP000307440"/>
    </source>
</evidence>
<evidence type="ECO:0000256" key="2">
    <source>
        <dbReference type="ARBA" id="ARBA00004589"/>
    </source>
</evidence>
<dbReference type="SMART" id="SM00768">
    <property type="entry name" value="X8"/>
    <property type="match status" value="1"/>
</dbReference>
<gene>
    <name evidence="13" type="ORF">FA15DRAFT_646015</name>
</gene>
<evidence type="ECO:0000256" key="3">
    <source>
        <dbReference type="ARBA" id="ARBA00007528"/>
    </source>
</evidence>
<keyword evidence="9 10" id="KW-0449">Lipoprotein</keyword>
<organism evidence="13 14">
    <name type="scientific">Coprinopsis marcescibilis</name>
    <name type="common">Agaric fungus</name>
    <name type="synonym">Psathyrella marcescibilis</name>
    <dbReference type="NCBI Taxonomy" id="230819"/>
    <lineage>
        <taxon>Eukaryota</taxon>
        <taxon>Fungi</taxon>
        <taxon>Dikarya</taxon>
        <taxon>Basidiomycota</taxon>
        <taxon>Agaricomycotina</taxon>
        <taxon>Agaricomycetes</taxon>
        <taxon>Agaricomycetidae</taxon>
        <taxon>Agaricales</taxon>
        <taxon>Agaricineae</taxon>
        <taxon>Psathyrellaceae</taxon>
        <taxon>Coprinopsis</taxon>
    </lineage>
</organism>
<comment type="similarity">
    <text evidence="3 10">Belongs to the glycosyl hydrolase 72 family.</text>
</comment>
<dbReference type="Pfam" id="PF07983">
    <property type="entry name" value="X8"/>
    <property type="match status" value="1"/>
</dbReference>
<evidence type="ECO:0000256" key="10">
    <source>
        <dbReference type="RuleBase" id="RU361209"/>
    </source>
</evidence>
<feature type="domain" description="X8" evidence="12">
    <location>
        <begin position="390"/>
        <end position="492"/>
    </location>
</feature>
<evidence type="ECO:0000256" key="11">
    <source>
        <dbReference type="SAM" id="MobiDB-lite"/>
    </source>
</evidence>
<evidence type="ECO:0000256" key="8">
    <source>
        <dbReference type="ARBA" id="ARBA00023180"/>
    </source>
</evidence>
<keyword evidence="4 10" id="KW-0336">GPI-anchor</keyword>
<dbReference type="InterPro" id="IPR004886">
    <property type="entry name" value="Glucanosyltransferase"/>
</dbReference>
<sequence length="559" mass="58959">MLVTFSALTALCALAVQVQAISKVTRTGRYLYQEDGTRFYIKGIGYQMQGERHESEDNHFGEPGTFIDPLADAAACRRDLEHLRAASINTLRVYSVDSSLNHDECMRLFSDANIYVILDLTLPVIASIDRTQPSWSTNMLDVFIRTINTFEKYDNVIVYNIGNEVVDRVQSSLATLPFLKAVARDVKAYLKSINSDRLVGFGSTFLDSPGNSGVHRSIAQFLSCGSEETSIDIFGLNDYTWCGSRGSLDQSSYRADITQFADYNVVAYFSEYGCTDARPEPRPWTEVEVLLGEDMSVAWSGGVAFNYFPTAAVNGDFGVVTLSADNTTVTVSEEFTSLGERYGAFNGPNSPSRDSVAAPTYGTCVAPTGASNTLPGTPNNEACSCLLGALSCRPNAAAVADADLRAQLTGEACGLLSRAGGSCDELNGNGATGVYGRAAACGPDVKLAYAMSSFYEREGRNAQSCNFGGNASLNPGASPTVDAPAAAGTCVPSPNAAILPALSEPSSNSGSPNPAPSAGNDGGNNPPANNNRGNGASGSAVRIGAFAFVSAMSAFWVLA</sequence>
<keyword evidence="5 10" id="KW-0732">Signal</keyword>
<dbReference type="SUPFAM" id="SSF51445">
    <property type="entry name" value="(Trans)glycosidases"/>
    <property type="match status" value="1"/>
</dbReference>
<comment type="function">
    <text evidence="10">Splits internally a 1,3-beta-glucan molecule and transfers the newly generated reducing end (the donor) to the non-reducing end of another 1,3-beta-glucan molecule (the acceptor) forming a 1,3-beta linkage, resulting in the elongation of 1,3-beta-glucan chains in the cell wall.</text>
</comment>
<dbReference type="AlphaFoldDB" id="A0A5C3KLJ5"/>
<evidence type="ECO:0000256" key="4">
    <source>
        <dbReference type="ARBA" id="ARBA00022622"/>
    </source>
</evidence>
<name>A0A5C3KLJ5_COPMA</name>
<dbReference type="GO" id="GO:0098552">
    <property type="term" value="C:side of membrane"/>
    <property type="evidence" value="ECO:0007669"/>
    <property type="project" value="UniProtKB-KW"/>
</dbReference>
<dbReference type="Pfam" id="PF03198">
    <property type="entry name" value="Glyco_hydro_72"/>
    <property type="match status" value="1"/>
</dbReference>
<proteinExistence type="inferred from homology"/>
<keyword evidence="6 10" id="KW-0472">Membrane</keyword>
<dbReference type="GO" id="GO:0042124">
    <property type="term" value="F:1,3-beta-glucanosyltransferase activity"/>
    <property type="evidence" value="ECO:0007669"/>
    <property type="project" value="TreeGrafter"/>
</dbReference>
<dbReference type="InterPro" id="IPR012946">
    <property type="entry name" value="X8"/>
</dbReference>
<evidence type="ECO:0000256" key="9">
    <source>
        <dbReference type="ARBA" id="ARBA00023288"/>
    </source>
</evidence>
<dbReference type="PANTHER" id="PTHR31468">
    <property type="entry name" value="1,3-BETA-GLUCANOSYLTRANSFERASE GAS1"/>
    <property type="match status" value="1"/>
</dbReference>
<comment type="subcellular location">
    <subcellularLocation>
        <location evidence="1">Cell envelope</location>
    </subcellularLocation>
    <subcellularLocation>
        <location evidence="10">Cell membrane</location>
        <topology evidence="10">Lipid-anchor</topology>
        <topology evidence="10">GPI-anchor</topology>
    </subcellularLocation>
    <subcellularLocation>
        <location evidence="2">Membrane</location>
        <topology evidence="2">Lipid-anchor</topology>
        <topology evidence="2">GPI-anchor</topology>
    </subcellularLocation>
</comment>
<dbReference type="SMR" id="A0A5C3KLJ5"/>
<dbReference type="Gene3D" id="1.20.58.1040">
    <property type="match status" value="1"/>
</dbReference>
<feature type="chain" id="PRO_5023128649" description="1,3-beta-glucanosyltransferase" evidence="10">
    <location>
        <begin position="21"/>
        <end position="559"/>
    </location>
</feature>
<keyword evidence="7" id="KW-1015">Disulfide bond</keyword>
<evidence type="ECO:0000259" key="12">
    <source>
        <dbReference type="SMART" id="SM00768"/>
    </source>
</evidence>
<evidence type="ECO:0000256" key="7">
    <source>
        <dbReference type="ARBA" id="ARBA00023157"/>
    </source>
</evidence>